<organism evidence="6">
    <name type="scientific">marine sediment metagenome</name>
    <dbReference type="NCBI Taxonomy" id="412755"/>
    <lineage>
        <taxon>unclassified sequences</taxon>
        <taxon>metagenomes</taxon>
        <taxon>ecological metagenomes</taxon>
    </lineage>
</organism>
<dbReference type="EMBL" id="LAZR01006664">
    <property type="protein sequence ID" value="KKM90493.1"/>
    <property type="molecule type" value="Genomic_DNA"/>
</dbReference>
<evidence type="ECO:0000256" key="5">
    <source>
        <dbReference type="ARBA" id="ARBA00023136"/>
    </source>
</evidence>
<dbReference type="GO" id="GO:0000287">
    <property type="term" value="F:magnesium ion binding"/>
    <property type="evidence" value="ECO:0007669"/>
    <property type="project" value="InterPro"/>
</dbReference>
<dbReference type="GO" id="GO:0008441">
    <property type="term" value="F:3'(2'),5'-bisphosphate nucleotidase activity"/>
    <property type="evidence" value="ECO:0007669"/>
    <property type="project" value="InterPro"/>
</dbReference>
<protein>
    <recommendedName>
        <fullName evidence="7">3'(2'),5'-bisphosphate nucleotidase</fullName>
    </recommendedName>
</protein>
<comment type="similarity">
    <text evidence="1">Belongs to the inositol monophosphatase superfamily. CysQ family.</text>
</comment>
<dbReference type="AlphaFoldDB" id="A0A0F9LAQ1"/>
<dbReference type="CDD" id="cd01638">
    <property type="entry name" value="CysQ"/>
    <property type="match status" value="1"/>
</dbReference>
<dbReference type="PRINTS" id="PR00377">
    <property type="entry name" value="IMPHPHTASES"/>
</dbReference>
<dbReference type="Gene3D" id="3.30.540.10">
    <property type="entry name" value="Fructose-1,6-Bisphosphatase, subunit A, domain 1"/>
    <property type="match status" value="1"/>
</dbReference>
<evidence type="ECO:0000256" key="1">
    <source>
        <dbReference type="ARBA" id="ARBA00005289"/>
    </source>
</evidence>
<keyword evidence="4" id="KW-0378">Hydrolase</keyword>
<evidence type="ECO:0000313" key="6">
    <source>
        <dbReference type="EMBL" id="KKM90493.1"/>
    </source>
</evidence>
<gene>
    <name evidence="6" type="ORF">LCGC14_1238020</name>
</gene>
<name>A0A0F9LAQ1_9ZZZZ</name>
<dbReference type="Gene3D" id="3.40.190.80">
    <property type="match status" value="1"/>
</dbReference>
<evidence type="ECO:0000256" key="4">
    <source>
        <dbReference type="ARBA" id="ARBA00022801"/>
    </source>
</evidence>
<evidence type="ECO:0000256" key="3">
    <source>
        <dbReference type="ARBA" id="ARBA00022519"/>
    </source>
</evidence>
<keyword evidence="5" id="KW-0472">Membrane</keyword>
<dbReference type="PROSITE" id="PS00630">
    <property type="entry name" value="IMP_2"/>
    <property type="match status" value="1"/>
</dbReference>
<dbReference type="PANTHER" id="PTHR43028:SF5">
    <property type="entry name" value="3'(2'),5'-BISPHOSPHATE NUCLEOTIDASE 1"/>
    <property type="match status" value="1"/>
</dbReference>
<dbReference type="InterPro" id="IPR020550">
    <property type="entry name" value="Inositol_monophosphatase_CS"/>
</dbReference>
<comment type="caution">
    <text evidence="6">The sequence shown here is derived from an EMBL/GenBank/DDBJ whole genome shotgun (WGS) entry which is preliminary data.</text>
</comment>
<dbReference type="InterPro" id="IPR050725">
    <property type="entry name" value="CysQ/Inositol_MonoPase"/>
</dbReference>
<evidence type="ECO:0000256" key="2">
    <source>
        <dbReference type="ARBA" id="ARBA00022475"/>
    </source>
</evidence>
<evidence type="ECO:0008006" key="7">
    <source>
        <dbReference type="Google" id="ProtNLM"/>
    </source>
</evidence>
<keyword evidence="2" id="KW-1003">Cell membrane</keyword>
<dbReference type="GO" id="GO:0000103">
    <property type="term" value="P:sulfate assimilation"/>
    <property type="evidence" value="ECO:0007669"/>
    <property type="project" value="TreeGrafter"/>
</dbReference>
<dbReference type="InterPro" id="IPR000760">
    <property type="entry name" value="Inositol_monophosphatase-like"/>
</dbReference>
<proteinExistence type="inferred from homology"/>
<dbReference type="PANTHER" id="PTHR43028">
    <property type="entry name" value="3'(2'),5'-BISPHOSPHATE NUCLEOTIDASE 1"/>
    <property type="match status" value="1"/>
</dbReference>
<dbReference type="SUPFAM" id="SSF56655">
    <property type="entry name" value="Carbohydrate phosphatase"/>
    <property type="match status" value="1"/>
</dbReference>
<dbReference type="GO" id="GO:0046854">
    <property type="term" value="P:phosphatidylinositol phosphate biosynthetic process"/>
    <property type="evidence" value="ECO:0007669"/>
    <property type="project" value="InterPro"/>
</dbReference>
<dbReference type="InterPro" id="IPR006240">
    <property type="entry name" value="CysQ"/>
</dbReference>
<keyword evidence="3" id="KW-0997">Cell inner membrane</keyword>
<feature type="non-terminal residue" evidence="6">
    <location>
        <position position="1"/>
    </location>
</feature>
<dbReference type="GO" id="GO:0050427">
    <property type="term" value="P:3'-phosphoadenosine 5'-phosphosulfate metabolic process"/>
    <property type="evidence" value="ECO:0007669"/>
    <property type="project" value="TreeGrafter"/>
</dbReference>
<dbReference type="NCBIfam" id="TIGR01331">
    <property type="entry name" value="bisphos_cysQ"/>
    <property type="match status" value="1"/>
</dbReference>
<dbReference type="Pfam" id="PF00459">
    <property type="entry name" value="Inositol_P"/>
    <property type="match status" value="1"/>
</dbReference>
<accession>A0A0F9LAQ1</accession>
<reference evidence="6" key="1">
    <citation type="journal article" date="2015" name="Nature">
        <title>Complex archaea that bridge the gap between prokaryotes and eukaryotes.</title>
        <authorList>
            <person name="Spang A."/>
            <person name="Saw J.H."/>
            <person name="Jorgensen S.L."/>
            <person name="Zaremba-Niedzwiedzka K."/>
            <person name="Martijn J."/>
            <person name="Lind A.E."/>
            <person name="van Eijk R."/>
            <person name="Schleper C."/>
            <person name="Guy L."/>
            <person name="Ettema T.J."/>
        </authorList>
    </citation>
    <scope>NUCLEOTIDE SEQUENCE</scope>
</reference>
<sequence>LTEADRRSHEIIERRLGELTPDVPLLSEEGKDVPYEERKDWEVFYLVDPLDGTKEFIKRNGEFTVNIAVIDRGRPSVGVIYVPVQDVAYFAAEEQRAFKQVGTEEPVEIGVSGKLPTDPLIAVASRSHGSEETEKFLERFTVQERTSAGSSLKICLVAEGKADIYPRFGPTWEWDTAAGHAILLEAGGRLIAEGTPEEVAASKGSHTGNYLLKKLNKDKAAA</sequence>